<organism evidence="1 2">
    <name type="scientific">Segatella salivae DSM 15606</name>
    <dbReference type="NCBI Taxonomy" id="888832"/>
    <lineage>
        <taxon>Bacteria</taxon>
        <taxon>Pseudomonadati</taxon>
        <taxon>Bacteroidota</taxon>
        <taxon>Bacteroidia</taxon>
        <taxon>Bacteroidales</taxon>
        <taxon>Prevotellaceae</taxon>
        <taxon>Segatella</taxon>
    </lineage>
</organism>
<accession>E6MRP6</accession>
<dbReference type="EMBL" id="AEQO01000171">
    <property type="protein sequence ID" value="EFV03696.1"/>
    <property type="molecule type" value="Genomic_DNA"/>
</dbReference>
<reference evidence="1 2" key="1">
    <citation type="submission" date="2010-12" db="EMBL/GenBank/DDBJ databases">
        <authorList>
            <person name="Muzny D."/>
            <person name="Qin X."/>
            <person name="Deng J."/>
            <person name="Jiang H."/>
            <person name="Liu Y."/>
            <person name="Qu J."/>
            <person name="Song X.-Z."/>
            <person name="Zhang L."/>
            <person name="Thornton R."/>
            <person name="Coyle M."/>
            <person name="Francisco L."/>
            <person name="Jackson L."/>
            <person name="Javaid M."/>
            <person name="Korchina V."/>
            <person name="Kovar C."/>
            <person name="Mata R."/>
            <person name="Mathew T."/>
            <person name="Ngo R."/>
            <person name="Nguyen L."/>
            <person name="Nguyen N."/>
            <person name="Okwuonu G."/>
            <person name="Ongeri F."/>
            <person name="Pham C."/>
            <person name="Simmons D."/>
            <person name="Wilczek-Boney K."/>
            <person name="Hale W."/>
            <person name="Jakkamsetti A."/>
            <person name="Pham P."/>
            <person name="Ruth R."/>
            <person name="San Lucas F."/>
            <person name="Warren J."/>
            <person name="Zhang J."/>
            <person name="Zhao Z."/>
            <person name="Zhou C."/>
            <person name="Zhu D."/>
            <person name="Lee S."/>
            <person name="Bess C."/>
            <person name="Blankenburg K."/>
            <person name="Forbes L."/>
            <person name="Fu Q."/>
            <person name="Gubbala S."/>
            <person name="Hirani K."/>
            <person name="Jayaseelan J.C."/>
            <person name="Lara F."/>
            <person name="Munidasa M."/>
            <person name="Palculict T."/>
            <person name="Patil S."/>
            <person name="Pu L.-L."/>
            <person name="Saada N."/>
            <person name="Tang L."/>
            <person name="Weissenberger G."/>
            <person name="Zhu Y."/>
            <person name="Hemphill L."/>
            <person name="Shang Y."/>
            <person name="Youmans B."/>
            <person name="Ayvaz T."/>
            <person name="Ross M."/>
            <person name="Santibanez J."/>
            <person name="Aqrawi P."/>
            <person name="Gross S."/>
            <person name="Joshi V."/>
            <person name="Fowler G."/>
            <person name="Nazareth L."/>
            <person name="Reid J."/>
            <person name="Worley K."/>
            <person name="Petrosino J."/>
            <person name="Highlander S."/>
            <person name="Gibbs R."/>
        </authorList>
    </citation>
    <scope>NUCLEOTIDE SEQUENCE [LARGE SCALE GENOMIC DNA]</scope>
    <source>
        <strain evidence="1 2">DSM 15606</strain>
    </source>
</reference>
<evidence type="ECO:0000313" key="2">
    <source>
        <dbReference type="Proteomes" id="UP000003874"/>
    </source>
</evidence>
<dbReference type="HOGENOM" id="CLU_2918909_0_0_10"/>
<keyword evidence="2" id="KW-1185">Reference proteome</keyword>
<sequence length="61" mass="7027">MHIAKRNASVGGRICYRWMADSYGMACGRLRKNESGINEMKGLSFEKKQDFKNNPKLRSFV</sequence>
<proteinExistence type="predicted"/>
<comment type="caution">
    <text evidence="1">The sequence shown here is derived from an EMBL/GenBank/DDBJ whole genome shotgun (WGS) entry which is preliminary data.</text>
</comment>
<gene>
    <name evidence="1" type="ORF">HMPREF9420_2164</name>
</gene>
<dbReference type="Proteomes" id="UP000003874">
    <property type="component" value="Unassembled WGS sequence"/>
</dbReference>
<name>E6MRP6_9BACT</name>
<dbReference type="STRING" id="888832.HMPREF9420_2164"/>
<evidence type="ECO:0000313" key="1">
    <source>
        <dbReference type="EMBL" id="EFV03696.1"/>
    </source>
</evidence>
<protein>
    <submittedName>
        <fullName evidence="1">Uncharacterized protein</fullName>
    </submittedName>
</protein>
<dbReference type="AlphaFoldDB" id="E6MRP6"/>